<reference evidence="1 2" key="1">
    <citation type="journal article" date="2019" name="Appl. Microbiol. Biotechnol.">
        <title>Differential efficiency of wild type rhizogenic strains for rol gene transformation of plants.</title>
        <authorList>
            <person name="Desmet S."/>
            <person name="De Keyser E."/>
            <person name="Van Vaerenbergh J."/>
            <person name="Baeyen S."/>
            <person name="Van Huylenbroeck J."/>
            <person name="Geelen D."/>
            <person name="Dhooghe E."/>
        </authorList>
    </citation>
    <scope>NUCLEOTIDE SEQUENCE [LARGE SCALE GENOMIC DNA]</scope>
    <source>
        <strain evidence="1 2">MAFF210266</strain>
    </source>
</reference>
<dbReference type="InterPro" id="IPR052517">
    <property type="entry name" value="GlcG_carb_metab_protein"/>
</dbReference>
<dbReference type="Gene3D" id="3.30.450.150">
    <property type="entry name" value="Haem-degrading domain"/>
    <property type="match status" value="1"/>
</dbReference>
<gene>
    <name evidence="1" type="ORF">EXN61_25070</name>
</gene>
<sequence length="141" mass="13877">MTDSYLEALVLSHAGALDALAAAVSKAAEISVPQCICIVDASGETIASLRMDGAKYLSMQTAKAKARTSASIRNKTGGMTPEFSIAAGIATGGGVTNLPGGLPIKFSGKLAGAIGVGSGTGDQDIEVGRAALAAIGADPVE</sequence>
<dbReference type="AlphaFoldDB" id="A0A546XJ84"/>
<evidence type="ECO:0000313" key="1">
    <source>
        <dbReference type="EMBL" id="TRB00814.1"/>
    </source>
</evidence>
<name>A0A546XJ84_AGRTU</name>
<protein>
    <submittedName>
        <fullName evidence="1">Heme-binding protein</fullName>
    </submittedName>
</protein>
<proteinExistence type="predicted"/>
<evidence type="ECO:0000313" key="2">
    <source>
        <dbReference type="Proteomes" id="UP000317023"/>
    </source>
</evidence>
<dbReference type="SUPFAM" id="SSF143744">
    <property type="entry name" value="GlcG-like"/>
    <property type="match status" value="1"/>
</dbReference>
<dbReference type="Proteomes" id="UP000317023">
    <property type="component" value="Unassembled WGS sequence"/>
</dbReference>
<organism evidence="1 2">
    <name type="scientific">Agrobacterium tumefaciens</name>
    <dbReference type="NCBI Taxonomy" id="358"/>
    <lineage>
        <taxon>Bacteria</taxon>
        <taxon>Pseudomonadati</taxon>
        <taxon>Pseudomonadota</taxon>
        <taxon>Alphaproteobacteria</taxon>
        <taxon>Hyphomicrobiales</taxon>
        <taxon>Rhizobiaceae</taxon>
        <taxon>Rhizobium/Agrobacterium group</taxon>
        <taxon>Agrobacterium</taxon>
        <taxon>Agrobacterium tumefaciens complex</taxon>
    </lineage>
</organism>
<dbReference type="InterPro" id="IPR038084">
    <property type="entry name" value="PduO/GlcC-like_sf"/>
</dbReference>
<dbReference type="PANTHER" id="PTHR34309:SF1">
    <property type="entry name" value="PROTEIN GLCG"/>
    <property type="match status" value="1"/>
</dbReference>
<dbReference type="EMBL" id="SGOE01000011">
    <property type="protein sequence ID" value="TRB00814.1"/>
    <property type="molecule type" value="Genomic_DNA"/>
</dbReference>
<accession>A0A546XJ84</accession>
<comment type="caution">
    <text evidence="1">The sequence shown here is derived from an EMBL/GenBank/DDBJ whole genome shotgun (WGS) entry which is preliminary data.</text>
</comment>
<dbReference type="RefSeq" id="WP_142859754.1">
    <property type="nucleotide sequence ID" value="NZ_SGOE01000011.1"/>
</dbReference>
<dbReference type="PANTHER" id="PTHR34309">
    <property type="entry name" value="SLR1406 PROTEIN"/>
    <property type="match status" value="1"/>
</dbReference>
<dbReference type="InterPro" id="IPR005624">
    <property type="entry name" value="PduO/GlcC-like"/>
</dbReference>
<dbReference type="Pfam" id="PF03928">
    <property type="entry name" value="HbpS-like"/>
    <property type="match status" value="1"/>
</dbReference>